<evidence type="ECO:0000313" key="3">
    <source>
        <dbReference type="Proteomes" id="UP000762676"/>
    </source>
</evidence>
<gene>
    <name evidence="2" type="ORF">ElyMa_001139700</name>
</gene>
<dbReference type="AlphaFoldDB" id="A0AAV4HZ49"/>
<feature type="compositionally biased region" description="Polar residues" evidence="1">
    <location>
        <begin position="206"/>
        <end position="218"/>
    </location>
</feature>
<protein>
    <submittedName>
        <fullName evidence="2">Uncharacterized protein</fullName>
    </submittedName>
</protein>
<reference evidence="2 3" key="1">
    <citation type="journal article" date="2021" name="Elife">
        <title>Chloroplast acquisition without the gene transfer in kleptoplastic sea slugs, Plakobranchus ocellatus.</title>
        <authorList>
            <person name="Maeda T."/>
            <person name="Takahashi S."/>
            <person name="Yoshida T."/>
            <person name="Shimamura S."/>
            <person name="Takaki Y."/>
            <person name="Nagai Y."/>
            <person name="Toyoda A."/>
            <person name="Suzuki Y."/>
            <person name="Arimoto A."/>
            <person name="Ishii H."/>
            <person name="Satoh N."/>
            <person name="Nishiyama T."/>
            <person name="Hasebe M."/>
            <person name="Maruyama T."/>
            <person name="Minagawa J."/>
            <person name="Obokata J."/>
            <person name="Shigenobu S."/>
        </authorList>
    </citation>
    <scope>NUCLEOTIDE SEQUENCE [LARGE SCALE GENOMIC DNA]</scope>
</reference>
<dbReference type="EMBL" id="BMAT01002256">
    <property type="protein sequence ID" value="GFS03060.1"/>
    <property type="molecule type" value="Genomic_DNA"/>
</dbReference>
<comment type="caution">
    <text evidence="2">The sequence shown here is derived from an EMBL/GenBank/DDBJ whole genome shotgun (WGS) entry which is preliminary data.</text>
</comment>
<accession>A0AAV4HZ49</accession>
<proteinExistence type="predicted"/>
<feature type="region of interest" description="Disordered" evidence="1">
    <location>
        <begin position="177"/>
        <end position="218"/>
    </location>
</feature>
<evidence type="ECO:0000256" key="1">
    <source>
        <dbReference type="SAM" id="MobiDB-lite"/>
    </source>
</evidence>
<name>A0AAV4HZ49_9GAST</name>
<feature type="region of interest" description="Disordered" evidence="1">
    <location>
        <begin position="1"/>
        <end position="78"/>
    </location>
</feature>
<feature type="compositionally biased region" description="Low complexity" evidence="1">
    <location>
        <begin position="183"/>
        <end position="205"/>
    </location>
</feature>
<evidence type="ECO:0000313" key="2">
    <source>
        <dbReference type="EMBL" id="GFS03060.1"/>
    </source>
</evidence>
<sequence>MTRNPYGTHRTGSGPESFKKKNIGTLPCKSKKPDHRTGAGPESSVRVTRHVKPALTKQRQLSVSMPKEQQQKQKPTANKPIVLENNEDGCYNADDEFDGVCSFCCTRPGCNEFVPVFKKDAATINFRRASGSARTSTTDPKAAASTPCPVHGGAVVGGVNNFPSNININIQLQFGPNAGNGGQQQQQQQQQPTCTCQNNNNNNQQSQVTSKPTSQTPVTVQQVRSNFITICLKQ</sequence>
<dbReference type="Proteomes" id="UP000762676">
    <property type="component" value="Unassembled WGS sequence"/>
</dbReference>
<organism evidence="2 3">
    <name type="scientific">Elysia marginata</name>
    <dbReference type="NCBI Taxonomy" id="1093978"/>
    <lineage>
        <taxon>Eukaryota</taxon>
        <taxon>Metazoa</taxon>
        <taxon>Spiralia</taxon>
        <taxon>Lophotrochozoa</taxon>
        <taxon>Mollusca</taxon>
        <taxon>Gastropoda</taxon>
        <taxon>Heterobranchia</taxon>
        <taxon>Euthyneura</taxon>
        <taxon>Panpulmonata</taxon>
        <taxon>Sacoglossa</taxon>
        <taxon>Placobranchoidea</taxon>
        <taxon>Plakobranchidae</taxon>
        <taxon>Elysia</taxon>
    </lineage>
</organism>
<keyword evidence="3" id="KW-1185">Reference proteome</keyword>